<dbReference type="Pfam" id="PF01654">
    <property type="entry name" value="Cyt_bd_oxida_I"/>
    <property type="match status" value="1"/>
</dbReference>
<evidence type="ECO:0000256" key="7">
    <source>
        <dbReference type="ARBA" id="ARBA00022982"/>
    </source>
</evidence>
<comment type="subcellular location">
    <subcellularLocation>
        <location evidence="1">Cell membrane</location>
        <topology evidence="1">Multi-pass membrane protein</topology>
    </subcellularLocation>
</comment>
<dbReference type="EMBL" id="UOFX01000083">
    <property type="protein sequence ID" value="VAX11307.1"/>
    <property type="molecule type" value="Genomic_DNA"/>
</dbReference>
<feature type="transmembrane region" description="Helical" evidence="11">
    <location>
        <begin position="136"/>
        <end position="160"/>
    </location>
</feature>
<keyword evidence="5 11" id="KW-0812">Transmembrane</keyword>
<evidence type="ECO:0000256" key="11">
    <source>
        <dbReference type="SAM" id="Phobius"/>
    </source>
</evidence>
<keyword evidence="10 11" id="KW-0472">Membrane</keyword>
<evidence type="ECO:0000256" key="8">
    <source>
        <dbReference type="ARBA" id="ARBA00022989"/>
    </source>
</evidence>
<evidence type="ECO:0000256" key="5">
    <source>
        <dbReference type="ARBA" id="ARBA00022692"/>
    </source>
</evidence>
<keyword evidence="8 11" id="KW-1133">Transmembrane helix</keyword>
<gene>
    <name evidence="12" type="ORF">MNBD_GAMMA26-884</name>
</gene>
<feature type="transmembrane region" description="Helical" evidence="11">
    <location>
        <begin position="377"/>
        <end position="395"/>
    </location>
</feature>
<keyword evidence="7" id="KW-0249">Electron transport</keyword>
<keyword evidence="9" id="KW-0408">Iron</keyword>
<evidence type="ECO:0000256" key="3">
    <source>
        <dbReference type="ARBA" id="ARBA00022475"/>
    </source>
</evidence>
<dbReference type="GO" id="GO:0019646">
    <property type="term" value="P:aerobic electron transport chain"/>
    <property type="evidence" value="ECO:0007669"/>
    <property type="project" value="InterPro"/>
</dbReference>
<protein>
    <recommendedName>
        <fullName evidence="13">Cytochrome d ubiquinol oxidase subunit I</fullName>
    </recommendedName>
</protein>
<dbReference type="PANTHER" id="PTHR30365">
    <property type="entry name" value="CYTOCHROME D UBIQUINOL OXIDASE"/>
    <property type="match status" value="1"/>
</dbReference>
<evidence type="ECO:0000256" key="9">
    <source>
        <dbReference type="ARBA" id="ARBA00023004"/>
    </source>
</evidence>
<reference evidence="12" key="1">
    <citation type="submission" date="2018-06" db="EMBL/GenBank/DDBJ databases">
        <authorList>
            <person name="Zhirakovskaya E."/>
        </authorList>
    </citation>
    <scope>NUCLEOTIDE SEQUENCE</scope>
</reference>
<feature type="transmembrane region" description="Helical" evidence="11">
    <location>
        <begin position="203"/>
        <end position="223"/>
    </location>
</feature>
<proteinExistence type="predicted"/>
<keyword evidence="2" id="KW-0813">Transport</keyword>
<evidence type="ECO:0000256" key="4">
    <source>
        <dbReference type="ARBA" id="ARBA00022617"/>
    </source>
</evidence>
<feature type="transmembrane region" description="Helical" evidence="11">
    <location>
        <begin position="494"/>
        <end position="514"/>
    </location>
</feature>
<evidence type="ECO:0000256" key="10">
    <source>
        <dbReference type="ARBA" id="ARBA00023136"/>
    </source>
</evidence>
<organism evidence="12">
    <name type="scientific">hydrothermal vent metagenome</name>
    <dbReference type="NCBI Taxonomy" id="652676"/>
    <lineage>
        <taxon>unclassified sequences</taxon>
        <taxon>metagenomes</taxon>
        <taxon>ecological metagenomes</taxon>
    </lineage>
</organism>
<feature type="transmembrane region" description="Helical" evidence="11">
    <location>
        <begin position="582"/>
        <end position="604"/>
    </location>
</feature>
<name>A0A3B1C324_9ZZZZ</name>
<evidence type="ECO:0000256" key="6">
    <source>
        <dbReference type="ARBA" id="ARBA00022723"/>
    </source>
</evidence>
<feature type="transmembrane region" description="Helical" evidence="11">
    <location>
        <begin position="462"/>
        <end position="482"/>
    </location>
</feature>
<evidence type="ECO:0008006" key="13">
    <source>
        <dbReference type="Google" id="ProtNLM"/>
    </source>
</evidence>
<keyword evidence="3" id="KW-1003">Cell membrane</keyword>
<dbReference type="GO" id="GO:0070069">
    <property type="term" value="C:cytochrome complex"/>
    <property type="evidence" value="ECO:0007669"/>
    <property type="project" value="InterPro"/>
</dbReference>
<dbReference type="AlphaFoldDB" id="A0A3B1C324"/>
<feature type="transmembrane region" description="Helical" evidence="11">
    <location>
        <begin position="415"/>
        <end position="442"/>
    </location>
</feature>
<dbReference type="InterPro" id="IPR002585">
    <property type="entry name" value="Cyt-d_ubiquinol_oxidase_su_1"/>
</dbReference>
<evidence type="ECO:0000256" key="2">
    <source>
        <dbReference type="ARBA" id="ARBA00022448"/>
    </source>
</evidence>
<evidence type="ECO:0000313" key="12">
    <source>
        <dbReference type="EMBL" id="VAX11307.1"/>
    </source>
</evidence>
<dbReference type="GO" id="GO:0046872">
    <property type="term" value="F:metal ion binding"/>
    <property type="evidence" value="ECO:0007669"/>
    <property type="project" value="UniProtKB-KW"/>
</dbReference>
<dbReference type="PANTHER" id="PTHR30365:SF14">
    <property type="entry name" value="CYTOCHROME BD MENAQUINOL OXIDASE SUBUNIT I-RELATED"/>
    <property type="match status" value="1"/>
</dbReference>
<feature type="transmembrane region" description="Helical" evidence="11">
    <location>
        <begin position="332"/>
        <end position="356"/>
    </location>
</feature>
<dbReference type="GO" id="GO:0005886">
    <property type="term" value="C:plasma membrane"/>
    <property type="evidence" value="ECO:0007669"/>
    <property type="project" value="UniProtKB-SubCell"/>
</dbReference>
<sequence>MRLRYLAKMGGMTLLVALLMTLFAVDLPGLGTSSVAVAEDAPASTEVAAGEAVVEGEEEATGPTPIYAPKLTAEDYPTIPGFNGRVVVWMVAQLHLWFAAFVLAVPIFVFIIEVIGMRTRDKRYDDMAYEFIKVSITAFSLTAILGGLLFFSLMIFYPHLMGYMIKIFDDSMIYYALLFFAESAFLYLYYYGWHWLQGGFKKWVHLTLGLLLNAAGSTLMLLANSWTTFMMSPSGMDPSGAFVGDIGVAMGNFLWNPINIHRIVANVAFGGGVVGAYAAYKFLSARTPKLRAHYDWMGYTANIIAISALLPLPFAGYYLTAEIYMYSQQMGITLMGGIFAWLFIIQAVLIGALFLSANYYLWCGMGRSDGAERYNKYIKYIAIVMVAAFLVWFTPHTLVMTNAEQKSLGAQYHPILGVLGIMPAKNTAVNLMINCTLISFILFRRCNKIPVVSWTKAGNAILIGMFAAGAINILFLGTYHGYFTNTVYKVAASIPQVLTTFVLIVMALIIDSRMYKGAKEVGPMHWGRIPDRAQYALFILAVSFTWLMGLMGYIRSGIRQHWHVKDVFRDASPDAFTPTLGFAADMVSIATLIFMAMVIFVFWLSQVSGKKTVVPGYWKEG</sequence>
<dbReference type="GO" id="GO:0016682">
    <property type="term" value="F:oxidoreductase activity, acting on diphenols and related substances as donors, oxygen as acceptor"/>
    <property type="evidence" value="ECO:0007669"/>
    <property type="project" value="TreeGrafter"/>
</dbReference>
<accession>A0A3B1C324</accession>
<feature type="transmembrane region" description="Helical" evidence="11">
    <location>
        <begin position="260"/>
        <end position="280"/>
    </location>
</feature>
<feature type="transmembrane region" description="Helical" evidence="11">
    <location>
        <begin position="535"/>
        <end position="554"/>
    </location>
</feature>
<dbReference type="GO" id="GO:0009055">
    <property type="term" value="F:electron transfer activity"/>
    <property type="evidence" value="ECO:0007669"/>
    <property type="project" value="InterPro"/>
</dbReference>
<feature type="transmembrane region" description="Helical" evidence="11">
    <location>
        <begin position="301"/>
        <end position="320"/>
    </location>
</feature>
<evidence type="ECO:0000256" key="1">
    <source>
        <dbReference type="ARBA" id="ARBA00004651"/>
    </source>
</evidence>
<dbReference type="GO" id="GO:0020037">
    <property type="term" value="F:heme binding"/>
    <property type="evidence" value="ECO:0007669"/>
    <property type="project" value="TreeGrafter"/>
</dbReference>
<feature type="transmembrane region" description="Helical" evidence="11">
    <location>
        <begin position="94"/>
        <end position="115"/>
    </location>
</feature>
<keyword evidence="4" id="KW-0349">Heme</keyword>
<keyword evidence="6" id="KW-0479">Metal-binding</keyword>
<feature type="transmembrane region" description="Helical" evidence="11">
    <location>
        <begin position="172"/>
        <end position="191"/>
    </location>
</feature>